<keyword evidence="11" id="KW-1133">Transmembrane helix</keyword>
<keyword evidence="8" id="KW-0645">Protease</keyword>
<evidence type="ECO:0000256" key="5">
    <source>
        <dbReference type="ARBA" id="ARBA00021843"/>
    </source>
</evidence>
<keyword evidence="14" id="KW-1185">Reference proteome</keyword>
<dbReference type="PANTHER" id="PTHR43722:SF1">
    <property type="entry name" value="PROLINE IMINOPEPTIDASE"/>
    <property type="match status" value="1"/>
</dbReference>
<evidence type="ECO:0000313" key="14">
    <source>
        <dbReference type="Proteomes" id="UP000249254"/>
    </source>
</evidence>
<evidence type="ECO:0000256" key="3">
    <source>
        <dbReference type="ARBA" id="ARBA00010088"/>
    </source>
</evidence>
<keyword evidence="7" id="KW-0963">Cytoplasm</keyword>
<dbReference type="InterPro" id="IPR002410">
    <property type="entry name" value="Peptidase_S33"/>
</dbReference>
<dbReference type="InterPro" id="IPR005944">
    <property type="entry name" value="Pro_iminopeptidase"/>
</dbReference>
<organism evidence="13 14">
    <name type="scientific">Phenylobacterium soli</name>
    <dbReference type="NCBI Taxonomy" id="2170551"/>
    <lineage>
        <taxon>Bacteria</taxon>
        <taxon>Pseudomonadati</taxon>
        <taxon>Pseudomonadota</taxon>
        <taxon>Alphaproteobacteria</taxon>
        <taxon>Caulobacterales</taxon>
        <taxon>Caulobacteraceae</taxon>
        <taxon>Phenylobacterium</taxon>
    </lineage>
</organism>
<dbReference type="RefSeq" id="WP_111530228.1">
    <property type="nucleotide sequence ID" value="NZ_JBHRSG010000003.1"/>
</dbReference>
<evidence type="ECO:0000256" key="6">
    <source>
        <dbReference type="ARBA" id="ARBA00022438"/>
    </source>
</evidence>
<evidence type="ECO:0000256" key="10">
    <source>
        <dbReference type="ARBA" id="ARBA00029605"/>
    </source>
</evidence>
<comment type="caution">
    <text evidence="13">The sequence shown here is derived from an EMBL/GenBank/DDBJ whole genome shotgun (WGS) entry which is preliminary data.</text>
</comment>
<comment type="subcellular location">
    <subcellularLocation>
        <location evidence="2">Cytoplasm</location>
    </subcellularLocation>
</comment>
<dbReference type="GO" id="GO:0005737">
    <property type="term" value="C:cytoplasm"/>
    <property type="evidence" value="ECO:0007669"/>
    <property type="project" value="UniProtKB-SubCell"/>
</dbReference>
<dbReference type="Pfam" id="PF12697">
    <property type="entry name" value="Abhydrolase_6"/>
    <property type="match status" value="1"/>
</dbReference>
<evidence type="ECO:0000256" key="4">
    <source>
        <dbReference type="ARBA" id="ARBA00012568"/>
    </source>
</evidence>
<dbReference type="Gene3D" id="3.40.50.1820">
    <property type="entry name" value="alpha/beta hydrolase"/>
    <property type="match status" value="1"/>
</dbReference>
<dbReference type="GO" id="GO:0006508">
    <property type="term" value="P:proteolysis"/>
    <property type="evidence" value="ECO:0007669"/>
    <property type="project" value="UniProtKB-KW"/>
</dbReference>
<evidence type="ECO:0000256" key="2">
    <source>
        <dbReference type="ARBA" id="ARBA00004496"/>
    </source>
</evidence>
<name>A0A328ABS5_9CAUL</name>
<dbReference type="GO" id="GO:0004177">
    <property type="term" value="F:aminopeptidase activity"/>
    <property type="evidence" value="ECO:0007669"/>
    <property type="project" value="UniProtKB-KW"/>
</dbReference>
<dbReference type="SUPFAM" id="SSF53474">
    <property type="entry name" value="alpha/beta-Hydrolases"/>
    <property type="match status" value="1"/>
</dbReference>
<keyword evidence="11" id="KW-0812">Transmembrane</keyword>
<comment type="similarity">
    <text evidence="3">Belongs to the peptidase S33 family.</text>
</comment>
<dbReference type="EC" id="3.4.11.5" evidence="4"/>
<accession>A0A328ABS5</accession>
<reference evidence="14" key="1">
    <citation type="submission" date="2018-05" db="EMBL/GenBank/DDBJ databases">
        <authorList>
            <person name="Li X."/>
        </authorList>
    </citation>
    <scope>NUCLEOTIDE SEQUENCE [LARGE SCALE GENOMIC DNA]</scope>
    <source>
        <strain evidence="14">LX32</strain>
    </source>
</reference>
<keyword evidence="9 13" id="KW-0378">Hydrolase</keyword>
<evidence type="ECO:0000313" key="13">
    <source>
        <dbReference type="EMBL" id="RAK51666.1"/>
    </source>
</evidence>
<dbReference type="PRINTS" id="PR00793">
    <property type="entry name" value="PROAMNOPTASE"/>
</dbReference>
<evidence type="ECO:0000256" key="1">
    <source>
        <dbReference type="ARBA" id="ARBA00001585"/>
    </source>
</evidence>
<dbReference type="EMBL" id="QFYQ01000002">
    <property type="protein sequence ID" value="RAK51666.1"/>
    <property type="molecule type" value="Genomic_DNA"/>
</dbReference>
<proteinExistence type="inferred from homology"/>
<dbReference type="OrthoDB" id="9796770at2"/>
<evidence type="ECO:0000256" key="7">
    <source>
        <dbReference type="ARBA" id="ARBA00022490"/>
    </source>
</evidence>
<gene>
    <name evidence="13" type="ORF">DJ017_17685</name>
</gene>
<sequence length="370" mass="41082">MTQHDARKGGGLGKALLAGVALVAGAFVVRGAIQRQGRARAFLSEGVDEKTWITLGGLEQWVTIRGRDLQNPILLFLHGGPGMAMSPFLHRAFPHWEEHFTVVNWDQRGAGRTFGRHGKKGTGPLTLGRMVVDGIELTEELKRRFPGVPILLCGWSWGSILGIEMLRARPHLFAAYVGTGQVVDMTRGESLSYFGTIDRLRAKGDERGAARLEAIAPPPYPNIKSLNRQRWLLLSTMPKAERRAFLSVIPSLLVGPDARMRDLRDYFKGLEFSLESLWGQIADWRLTDGGAEFETPLVFIEGDLDLQVPAALVTEVFAKLRAPAKELVIVEGAAHAALLTHPDRFRRELVERLRPFALGRPAKARRRKPV</sequence>
<dbReference type="AlphaFoldDB" id="A0A328ABS5"/>
<evidence type="ECO:0000259" key="12">
    <source>
        <dbReference type="Pfam" id="PF12697"/>
    </source>
</evidence>
<feature type="domain" description="AB hydrolase-1" evidence="12">
    <location>
        <begin position="74"/>
        <end position="347"/>
    </location>
</feature>
<dbReference type="InterPro" id="IPR029058">
    <property type="entry name" value="AB_hydrolase_fold"/>
</dbReference>
<evidence type="ECO:0000256" key="11">
    <source>
        <dbReference type="SAM" id="Phobius"/>
    </source>
</evidence>
<evidence type="ECO:0000256" key="9">
    <source>
        <dbReference type="ARBA" id="ARBA00022801"/>
    </source>
</evidence>
<comment type="catalytic activity">
    <reaction evidence="1">
        <text>Release of N-terminal proline from a peptide.</text>
        <dbReference type="EC" id="3.4.11.5"/>
    </reaction>
</comment>
<keyword evidence="6" id="KW-0031">Aminopeptidase</keyword>
<dbReference type="PANTHER" id="PTHR43722">
    <property type="entry name" value="PROLINE IMINOPEPTIDASE"/>
    <property type="match status" value="1"/>
</dbReference>
<evidence type="ECO:0000256" key="8">
    <source>
        <dbReference type="ARBA" id="ARBA00022670"/>
    </source>
</evidence>
<keyword evidence="11" id="KW-0472">Membrane</keyword>
<dbReference type="InterPro" id="IPR000073">
    <property type="entry name" value="AB_hydrolase_1"/>
</dbReference>
<protein>
    <recommendedName>
        <fullName evidence="5">Proline iminopeptidase</fullName>
        <ecNumber evidence="4">3.4.11.5</ecNumber>
    </recommendedName>
    <alternativeName>
        <fullName evidence="10">Prolyl aminopeptidase</fullName>
    </alternativeName>
</protein>
<feature type="transmembrane region" description="Helical" evidence="11">
    <location>
        <begin position="12"/>
        <end position="33"/>
    </location>
</feature>
<dbReference type="Proteomes" id="UP000249254">
    <property type="component" value="Unassembled WGS sequence"/>
</dbReference>